<sequence>MVLIGCSLKLISDASLTHDYADTKSCNRFVKVGCEVNMNRDNLMLLFCKTMPCSCQWMPFLLVTYHCLFKPSRPLL</sequence>
<comment type="caution">
    <text evidence="1">The sequence shown here is derived from an EMBL/GenBank/DDBJ whole genome shotgun (WGS) entry which is preliminary data.</text>
</comment>
<organism evidence="1 2">
    <name type="scientific">Trichinella murrelli</name>
    <dbReference type="NCBI Taxonomy" id="144512"/>
    <lineage>
        <taxon>Eukaryota</taxon>
        <taxon>Metazoa</taxon>
        <taxon>Ecdysozoa</taxon>
        <taxon>Nematoda</taxon>
        <taxon>Enoplea</taxon>
        <taxon>Dorylaimia</taxon>
        <taxon>Trichinellida</taxon>
        <taxon>Trichinellidae</taxon>
        <taxon>Trichinella</taxon>
    </lineage>
</organism>
<evidence type="ECO:0000313" key="2">
    <source>
        <dbReference type="Proteomes" id="UP000055048"/>
    </source>
</evidence>
<keyword evidence="2" id="KW-1185">Reference proteome</keyword>
<evidence type="ECO:0000313" key="1">
    <source>
        <dbReference type="EMBL" id="KRX44071.1"/>
    </source>
</evidence>
<dbReference type="Proteomes" id="UP000055048">
    <property type="component" value="Unassembled WGS sequence"/>
</dbReference>
<name>A0A0V0TZN0_9BILA</name>
<dbReference type="EMBL" id="JYDJ01000104">
    <property type="protein sequence ID" value="KRX44071.1"/>
    <property type="molecule type" value="Genomic_DNA"/>
</dbReference>
<dbReference type="AlphaFoldDB" id="A0A0V0TZN0"/>
<gene>
    <name evidence="1" type="ORF">T05_2720</name>
</gene>
<protein>
    <submittedName>
        <fullName evidence="1">Uncharacterized protein</fullName>
    </submittedName>
</protein>
<accession>A0A0V0TZN0</accession>
<proteinExistence type="predicted"/>
<reference evidence="1 2" key="1">
    <citation type="submission" date="2015-01" db="EMBL/GenBank/DDBJ databases">
        <title>Evolution of Trichinella species and genotypes.</title>
        <authorList>
            <person name="Korhonen P.K."/>
            <person name="Edoardo P."/>
            <person name="Giuseppe L.R."/>
            <person name="Gasser R.B."/>
        </authorList>
    </citation>
    <scope>NUCLEOTIDE SEQUENCE [LARGE SCALE GENOMIC DNA]</scope>
    <source>
        <strain evidence="1">ISS417</strain>
    </source>
</reference>